<accession>A0A6J5Y4C7</accession>
<dbReference type="Proteomes" id="UP000507222">
    <property type="component" value="Unassembled WGS sequence"/>
</dbReference>
<evidence type="ECO:0008006" key="7">
    <source>
        <dbReference type="Google" id="ProtNLM"/>
    </source>
</evidence>
<keyword evidence="2" id="KW-1133">Transmembrane helix</keyword>
<feature type="transmembrane region" description="Helical" evidence="2">
    <location>
        <begin position="162"/>
        <end position="183"/>
    </location>
</feature>
<evidence type="ECO:0000313" key="5">
    <source>
        <dbReference type="Proteomes" id="UP000507222"/>
    </source>
</evidence>
<dbReference type="GO" id="GO:0016020">
    <property type="term" value="C:membrane"/>
    <property type="evidence" value="ECO:0007669"/>
    <property type="project" value="InterPro"/>
</dbReference>
<keyword evidence="2" id="KW-0812">Transmembrane</keyword>
<gene>
    <name evidence="3" type="ORF">CURHAP_LOCUS47325</name>
    <name evidence="4" type="ORF">ORAREDHAP_LOCUS46645</name>
</gene>
<dbReference type="GO" id="GO:0042910">
    <property type="term" value="F:xenobiotic transmembrane transporter activity"/>
    <property type="evidence" value="ECO:0007669"/>
    <property type="project" value="InterPro"/>
</dbReference>
<feature type="transmembrane region" description="Helical" evidence="2">
    <location>
        <begin position="129"/>
        <end position="150"/>
    </location>
</feature>
<evidence type="ECO:0000313" key="3">
    <source>
        <dbReference type="EMBL" id="CAB4289028.1"/>
    </source>
</evidence>
<dbReference type="EMBL" id="CAEKDK010000008">
    <property type="protein sequence ID" value="CAB4289028.1"/>
    <property type="molecule type" value="Genomic_DNA"/>
</dbReference>
<comment type="similarity">
    <text evidence="1">Belongs to the multi antimicrobial extrusion (MATE) (TC 2.A.66.1) family.</text>
</comment>
<sequence length="277" mass="30382">MEADAELSNKLPHHDDDLRYEGGQEDYAPVRSFDALRCMFWIKTVQLWKIAGPTVITMLCMYGTSSAVVLFVGHIGAVELSAVSIALANISTFSDGFLLGMGSALETLCEQAFGAGKIHMLGIYMQRSWIILFVTTLFLLPICIFATPVLKLPGQEDGIANLAGEFTIQTIPSLFSLAINFPAQKFLQAQRKVKVLAWIAVSGLLIQIGLLCLLILVFSWGTLGAAVAFNIARWEIAITELVYIMRWCKDGWTVMVGFQGDVGFCKTFSCLCSHALP</sequence>
<protein>
    <recommendedName>
        <fullName evidence="7">Polysaccharide biosynthesis protein C-terminal domain-containing protein</fullName>
    </recommendedName>
</protein>
<evidence type="ECO:0000256" key="2">
    <source>
        <dbReference type="SAM" id="Phobius"/>
    </source>
</evidence>
<keyword evidence="2" id="KW-0472">Membrane</keyword>
<name>A0A6J5Y4C7_PRUAR</name>
<feature type="transmembrane region" description="Helical" evidence="2">
    <location>
        <begin position="195"/>
        <end position="217"/>
    </location>
</feature>
<feature type="transmembrane region" description="Helical" evidence="2">
    <location>
        <begin position="223"/>
        <end position="245"/>
    </location>
</feature>
<evidence type="ECO:0000256" key="1">
    <source>
        <dbReference type="ARBA" id="ARBA00010199"/>
    </source>
</evidence>
<dbReference type="AlphaFoldDB" id="A0A6J5Y4C7"/>
<dbReference type="PANTHER" id="PTHR11206">
    <property type="entry name" value="MULTIDRUG RESISTANCE PROTEIN"/>
    <property type="match status" value="1"/>
</dbReference>
<evidence type="ECO:0000313" key="6">
    <source>
        <dbReference type="Proteomes" id="UP000507245"/>
    </source>
</evidence>
<dbReference type="InterPro" id="IPR002528">
    <property type="entry name" value="MATE_fam"/>
</dbReference>
<keyword evidence="6" id="KW-1185">Reference proteome</keyword>
<dbReference type="Proteomes" id="UP000507245">
    <property type="component" value="Unassembled WGS sequence"/>
</dbReference>
<dbReference type="EMBL" id="CAEKKB010000008">
    <property type="protein sequence ID" value="CAB4319392.1"/>
    <property type="molecule type" value="Genomic_DNA"/>
</dbReference>
<dbReference type="OrthoDB" id="2126698at2759"/>
<reference evidence="4 5" key="2">
    <citation type="submission" date="2020-05" db="EMBL/GenBank/DDBJ databases">
        <authorList>
            <person name="Campoy J."/>
            <person name="Schneeberger K."/>
            <person name="Spophaly S."/>
        </authorList>
    </citation>
    <scope>NUCLEOTIDE SEQUENCE [LARGE SCALE GENOMIC DNA]</scope>
    <source>
        <strain evidence="4">PruArmRojPasFocal</strain>
    </source>
</reference>
<dbReference type="Pfam" id="PF01554">
    <property type="entry name" value="MatE"/>
    <property type="match status" value="1"/>
</dbReference>
<evidence type="ECO:0000313" key="4">
    <source>
        <dbReference type="EMBL" id="CAB4319392.1"/>
    </source>
</evidence>
<dbReference type="GO" id="GO:0015297">
    <property type="term" value="F:antiporter activity"/>
    <property type="evidence" value="ECO:0007669"/>
    <property type="project" value="InterPro"/>
</dbReference>
<organism evidence="4 6">
    <name type="scientific">Prunus armeniaca</name>
    <name type="common">Apricot</name>
    <name type="synonym">Armeniaca vulgaris</name>
    <dbReference type="NCBI Taxonomy" id="36596"/>
    <lineage>
        <taxon>Eukaryota</taxon>
        <taxon>Viridiplantae</taxon>
        <taxon>Streptophyta</taxon>
        <taxon>Embryophyta</taxon>
        <taxon>Tracheophyta</taxon>
        <taxon>Spermatophyta</taxon>
        <taxon>Magnoliopsida</taxon>
        <taxon>eudicotyledons</taxon>
        <taxon>Gunneridae</taxon>
        <taxon>Pentapetalae</taxon>
        <taxon>rosids</taxon>
        <taxon>fabids</taxon>
        <taxon>Rosales</taxon>
        <taxon>Rosaceae</taxon>
        <taxon>Amygdaloideae</taxon>
        <taxon>Amygdaleae</taxon>
        <taxon>Prunus</taxon>
    </lineage>
</organism>
<proteinExistence type="inferred from homology"/>
<reference evidence="6" key="1">
    <citation type="journal article" date="2020" name="Genome Biol.">
        <title>Gamete binning: chromosome-level and haplotype-resolved genome assembly enabled by high-throughput single-cell sequencing of gamete genomes.</title>
        <authorList>
            <person name="Campoy J.A."/>
            <person name="Sun H."/>
            <person name="Goel M."/>
            <person name="Jiao W.-B."/>
            <person name="Folz-Donahue K."/>
            <person name="Wang N."/>
            <person name="Rubio M."/>
            <person name="Liu C."/>
            <person name="Kukat C."/>
            <person name="Ruiz D."/>
            <person name="Huettel B."/>
            <person name="Schneeberger K."/>
        </authorList>
    </citation>
    <scope>NUCLEOTIDE SEQUENCE [LARGE SCALE GENOMIC DNA]</scope>
    <source>
        <strain evidence="6">cv. Rojo Pasion</strain>
    </source>
</reference>